<evidence type="ECO:0000259" key="2">
    <source>
        <dbReference type="Pfam" id="PF05678"/>
    </source>
</evidence>
<dbReference type="GO" id="GO:0005634">
    <property type="term" value="C:nucleus"/>
    <property type="evidence" value="ECO:0007669"/>
    <property type="project" value="TreeGrafter"/>
</dbReference>
<sequence>MRAPPKFDGSDNGLINGPRSTPLRIHRHSHAIHKSSSLPALSLSPAKPKPKPVIIYTKSPKIIHTHAHDFMALVQKLTGLHRAEDDQSDNKDCANNNKNIFKGGVCNYENSGYDDEKDNSKSNDNSMINNSPYLTDVTYLNPSSSDLFCSSMSRISPMIQGPGPITPSLMDYVKWLPDY</sequence>
<dbReference type="OrthoDB" id="1917757at2759"/>
<comment type="caution">
    <text evidence="3">The sequence shown here is derived from an EMBL/GenBank/DDBJ whole genome shotgun (WGS) entry which is preliminary data.</text>
</comment>
<dbReference type="EMBL" id="BKCP01006959">
    <property type="protein sequence ID" value="GER44396.1"/>
    <property type="molecule type" value="Genomic_DNA"/>
</dbReference>
<dbReference type="AlphaFoldDB" id="A0A5A7QHE7"/>
<dbReference type="InterPro" id="IPR039607">
    <property type="entry name" value="VQ_8/17/18/20/21/25"/>
</dbReference>
<reference evidence="4" key="1">
    <citation type="journal article" date="2019" name="Curr. Biol.">
        <title>Genome Sequence of Striga asiatica Provides Insight into the Evolution of Plant Parasitism.</title>
        <authorList>
            <person name="Yoshida S."/>
            <person name="Kim S."/>
            <person name="Wafula E.K."/>
            <person name="Tanskanen J."/>
            <person name="Kim Y.M."/>
            <person name="Honaas L."/>
            <person name="Yang Z."/>
            <person name="Spallek T."/>
            <person name="Conn C.E."/>
            <person name="Ichihashi Y."/>
            <person name="Cheong K."/>
            <person name="Cui S."/>
            <person name="Der J.P."/>
            <person name="Gundlach H."/>
            <person name="Jiao Y."/>
            <person name="Hori C."/>
            <person name="Ishida J.K."/>
            <person name="Kasahara H."/>
            <person name="Kiba T."/>
            <person name="Kim M.S."/>
            <person name="Koo N."/>
            <person name="Laohavisit A."/>
            <person name="Lee Y.H."/>
            <person name="Lumba S."/>
            <person name="McCourt P."/>
            <person name="Mortimer J.C."/>
            <person name="Mutuku J.M."/>
            <person name="Nomura T."/>
            <person name="Sasaki-Sekimoto Y."/>
            <person name="Seto Y."/>
            <person name="Wang Y."/>
            <person name="Wakatake T."/>
            <person name="Sakakibara H."/>
            <person name="Demura T."/>
            <person name="Yamaguchi S."/>
            <person name="Yoneyama K."/>
            <person name="Manabe R.I."/>
            <person name="Nelson D.C."/>
            <person name="Schulman A.H."/>
            <person name="Timko M.P."/>
            <person name="dePamphilis C.W."/>
            <person name="Choi D."/>
            <person name="Shirasu K."/>
        </authorList>
    </citation>
    <scope>NUCLEOTIDE SEQUENCE [LARGE SCALE GENOMIC DNA]</scope>
    <source>
        <strain evidence="4">cv. UVA1</strain>
    </source>
</reference>
<gene>
    <name evidence="3" type="ORF">STAS_21295</name>
</gene>
<feature type="region of interest" description="Disordered" evidence="1">
    <location>
        <begin position="1"/>
        <end position="21"/>
    </location>
</feature>
<dbReference type="Proteomes" id="UP000325081">
    <property type="component" value="Unassembled WGS sequence"/>
</dbReference>
<accession>A0A5A7QHE7</accession>
<proteinExistence type="predicted"/>
<evidence type="ECO:0000256" key="1">
    <source>
        <dbReference type="SAM" id="MobiDB-lite"/>
    </source>
</evidence>
<organism evidence="3 4">
    <name type="scientific">Striga asiatica</name>
    <name type="common">Asiatic witchweed</name>
    <name type="synonym">Buchnera asiatica</name>
    <dbReference type="NCBI Taxonomy" id="4170"/>
    <lineage>
        <taxon>Eukaryota</taxon>
        <taxon>Viridiplantae</taxon>
        <taxon>Streptophyta</taxon>
        <taxon>Embryophyta</taxon>
        <taxon>Tracheophyta</taxon>
        <taxon>Spermatophyta</taxon>
        <taxon>Magnoliopsida</taxon>
        <taxon>eudicotyledons</taxon>
        <taxon>Gunneridae</taxon>
        <taxon>Pentapetalae</taxon>
        <taxon>asterids</taxon>
        <taxon>lamiids</taxon>
        <taxon>Lamiales</taxon>
        <taxon>Orobanchaceae</taxon>
        <taxon>Buchnereae</taxon>
        <taxon>Striga</taxon>
    </lineage>
</organism>
<evidence type="ECO:0000313" key="4">
    <source>
        <dbReference type="Proteomes" id="UP000325081"/>
    </source>
</evidence>
<feature type="domain" description="VQ" evidence="2">
    <location>
        <begin position="59"/>
        <end position="81"/>
    </location>
</feature>
<evidence type="ECO:0000313" key="3">
    <source>
        <dbReference type="EMBL" id="GER44396.1"/>
    </source>
</evidence>
<name>A0A5A7QHE7_STRAF</name>
<dbReference type="Pfam" id="PF05678">
    <property type="entry name" value="VQ"/>
    <property type="match status" value="1"/>
</dbReference>
<keyword evidence="4" id="KW-1185">Reference proteome</keyword>
<dbReference type="InterPro" id="IPR008889">
    <property type="entry name" value="VQ"/>
</dbReference>
<protein>
    <submittedName>
        <fullName evidence="3">VQ motif-containing protein</fullName>
    </submittedName>
</protein>
<dbReference type="PANTHER" id="PTHR33143:SF76">
    <property type="entry name" value="VQ MOTIF-CONTAINING PROTEIN 8, CHLOROPLASTIC"/>
    <property type="match status" value="1"/>
</dbReference>
<dbReference type="PANTHER" id="PTHR33143">
    <property type="entry name" value="F16F4.1 PROTEIN-RELATED"/>
    <property type="match status" value="1"/>
</dbReference>